<dbReference type="AlphaFoldDB" id="A0A5M6ITF9"/>
<keyword evidence="2" id="KW-1185">Reference proteome</keyword>
<sequence>MRSRYTTEIVNNVICIEDTGDEHWDETRSVTDDLDNVIADLKERGFDLTLPIIYKDTETGLWDAVMVRDDRFDGFQRLCVESRSAAIFEVTRED</sequence>
<accession>A0A5M6ITF9</accession>
<organism evidence="1 2">
    <name type="scientific">Rhodovastum atsumiense</name>
    <dbReference type="NCBI Taxonomy" id="504468"/>
    <lineage>
        <taxon>Bacteria</taxon>
        <taxon>Pseudomonadati</taxon>
        <taxon>Pseudomonadota</taxon>
        <taxon>Alphaproteobacteria</taxon>
        <taxon>Acetobacterales</taxon>
        <taxon>Acetobacteraceae</taxon>
        <taxon>Rhodovastum</taxon>
    </lineage>
</organism>
<reference evidence="1 2" key="1">
    <citation type="submission" date="2019-09" db="EMBL/GenBank/DDBJ databases">
        <title>Genome sequence of Rhodovastum atsumiense, a diverse member of the Acetobacteraceae family of non-sulfur purple photosynthetic bacteria.</title>
        <authorList>
            <person name="Meyer T."/>
            <person name="Kyndt J."/>
        </authorList>
    </citation>
    <scope>NUCLEOTIDE SEQUENCE [LARGE SCALE GENOMIC DNA]</scope>
    <source>
        <strain evidence="1 2">DSM 21279</strain>
    </source>
</reference>
<evidence type="ECO:0000313" key="1">
    <source>
        <dbReference type="EMBL" id="KAA5611606.1"/>
    </source>
</evidence>
<dbReference type="EMBL" id="VWPK01000019">
    <property type="protein sequence ID" value="KAA5611606.1"/>
    <property type="molecule type" value="Genomic_DNA"/>
</dbReference>
<comment type="caution">
    <text evidence="1">The sequence shown here is derived from an EMBL/GenBank/DDBJ whole genome shotgun (WGS) entry which is preliminary data.</text>
</comment>
<dbReference type="Proteomes" id="UP000325255">
    <property type="component" value="Unassembled WGS sequence"/>
</dbReference>
<dbReference type="OrthoDB" id="8001497at2"/>
<dbReference type="RefSeq" id="WP_150041380.1">
    <property type="nucleotide sequence ID" value="NZ_OW485606.1"/>
</dbReference>
<name>A0A5M6ITF9_9PROT</name>
<gene>
    <name evidence="1" type="ORF">F1189_13670</name>
</gene>
<protein>
    <submittedName>
        <fullName evidence="1">Uncharacterized protein</fullName>
    </submittedName>
</protein>
<evidence type="ECO:0000313" key="2">
    <source>
        <dbReference type="Proteomes" id="UP000325255"/>
    </source>
</evidence>
<proteinExistence type="predicted"/>